<dbReference type="EMBL" id="WSES01000001">
    <property type="protein sequence ID" value="MVW58684.1"/>
    <property type="molecule type" value="Genomic_DNA"/>
</dbReference>
<proteinExistence type="inferred from homology"/>
<keyword evidence="7" id="KW-0653">Protein transport</keyword>
<evidence type="ECO:0000256" key="10">
    <source>
        <dbReference type="SAM" id="MobiDB-lite"/>
    </source>
</evidence>
<keyword evidence="9" id="KW-0472">Membrane</keyword>
<dbReference type="PANTHER" id="PTHR33446:SF2">
    <property type="entry name" value="PROTEIN TONB"/>
    <property type="match status" value="1"/>
</dbReference>
<keyword evidence="4" id="KW-1003">Cell membrane</keyword>
<dbReference type="RefSeq" id="WP_082579137.1">
    <property type="nucleotide sequence ID" value="NZ_CP168562.1"/>
</dbReference>
<dbReference type="InterPro" id="IPR006260">
    <property type="entry name" value="TonB/TolA_C"/>
</dbReference>
<evidence type="ECO:0000256" key="4">
    <source>
        <dbReference type="ARBA" id="ARBA00022475"/>
    </source>
</evidence>
<dbReference type="InterPro" id="IPR037682">
    <property type="entry name" value="TonB_C"/>
</dbReference>
<keyword evidence="14" id="KW-1185">Reference proteome</keyword>
<keyword evidence="8" id="KW-1133">Transmembrane helix</keyword>
<evidence type="ECO:0000259" key="12">
    <source>
        <dbReference type="PROSITE" id="PS52015"/>
    </source>
</evidence>
<evidence type="ECO:0000256" key="1">
    <source>
        <dbReference type="ARBA" id="ARBA00004383"/>
    </source>
</evidence>
<keyword evidence="6" id="KW-0812">Transmembrane</keyword>
<comment type="subcellular location">
    <subcellularLocation>
        <location evidence="1">Cell inner membrane</location>
        <topology evidence="1">Single-pass membrane protein</topology>
        <orientation evidence="1">Periplasmic side</orientation>
    </subcellularLocation>
</comment>
<evidence type="ECO:0000256" key="6">
    <source>
        <dbReference type="ARBA" id="ARBA00022692"/>
    </source>
</evidence>
<evidence type="ECO:0000256" key="11">
    <source>
        <dbReference type="SAM" id="SignalP"/>
    </source>
</evidence>
<dbReference type="GO" id="GO:0015031">
    <property type="term" value="P:protein transport"/>
    <property type="evidence" value="ECO:0007669"/>
    <property type="project" value="UniProtKB-KW"/>
</dbReference>
<dbReference type="InterPro" id="IPR051045">
    <property type="entry name" value="TonB-dependent_transducer"/>
</dbReference>
<feature type="signal peptide" evidence="11">
    <location>
        <begin position="1"/>
        <end position="23"/>
    </location>
</feature>
<dbReference type="GO" id="GO:0005886">
    <property type="term" value="C:plasma membrane"/>
    <property type="evidence" value="ECO:0007669"/>
    <property type="project" value="UniProtKB-SubCell"/>
</dbReference>
<comment type="similarity">
    <text evidence="2">Belongs to the TonB family.</text>
</comment>
<comment type="caution">
    <text evidence="13">The sequence shown here is derived from an EMBL/GenBank/DDBJ whole genome shotgun (WGS) entry which is preliminary data.</text>
</comment>
<gene>
    <name evidence="13" type="ORF">GPY61_01930</name>
</gene>
<keyword evidence="3" id="KW-0813">Transport</keyword>
<keyword evidence="11" id="KW-0732">Signal</keyword>
<keyword evidence="5" id="KW-0997">Cell inner membrane</keyword>
<feature type="domain" description="TonB C-terminal" evidence="12">
    <location>
        <begin position="36"/>
        <end position="126"/>
    </location>
</feature>
<evidence type="ECO:0000256" key="9">
    <source>
        <dbReference type="ARBA" id="ARBA00023136"/>
    </source>
</evidence>
<accession>A0A7X3K5A9</accession>
<dbReference type="Proteomes" id="UP000443353">
    <property type="component" value="Unassembled WGS sequence"/>
</dbReference>
<sequence>MIRLPLFCMTALALLAGCVQSPATRTASAPAQPQQPPQQQVPGQHCAPPAYPQEALQARMSGVSMMAFLVGSDGTVRESRLLKSSGYAILDHAAEAALRLCRFKPTLKNGHTVAAWQPVQYAWSLP</sequence>
<evidence type="ECO:0000256" key="2">
    <source>
        <dbReference type="ARBA" id="ARBA00006555"/>
    </source>
</evidence>
<dbReference type="Pfam" id="PF03544">
    <property type="entry name" value="TonB_C"/>
    <property type="match status" value="1"/>
</dbReference>
<evidence type="ECO:0000313" key="13">
    <source>
        <dbReference type="EMBL" id="MVW58684.1"/>
    </source>
</evidence>
<dbReference type="PANTHER" id="PTHR33446">
    <property type="entry name" value="PROTEIN TONB-RELATED"/>
    <property type="match status" value="1"/>
</dbReference>
<protein>
    <submittedName>
        <fullName evidence="13">TonB family protein</fullName>
    </submittedName>
</protein>
<dbReference type="Gene3D" id="3.30.1150.10">
    <property type="match status" value="1"/>
</dbReference>
<feature type="region of interest" description="Disordered" evidence="10">
    <location>
        <begin position="26"/>
        <end position="48"/>
    </location>
</feature>
<name>A0A7X3K5A9_9BURK</name>
<evidence type="ECO:0000256" key="3">
    <source>
        <dbReference type="ARBA" id="ARBA00022448"/>
    </source>
</evidence>
<dbReference type="NCBIfam" id="TIGR01352">
    <property type="entry name" value="tonB_Cterm"/>
    <property type="match status" value="1"/>
</dbReference>
<dbReference type="PROSITE" id="PS51257">
    <property type="entry name" value="PROKAR_LIPOPROTEIN"/>
    <property type="match status" value="1"/>
</dbReference>
<evidence type="ECO:0000256" key="5">
    <source>
        <dbReference type="ARBA" id="ARBA00022519"/>
    </source>
</evidence>
<evidence type="ECO:0000256" key="7">
    <source>
        <dbReference type="ARBA" id="ARBA00022927"/>
    </source>
</evidence>
<dbReference type="GO" id="GO:0055085">
    <property type="term" value="P:transmembrane transport"/>
    <property type="evidence" value="ECO:0007669"/>
    <property type="project" value="InterPro"/>
</dbReference>
<organism evidence="13 14">
    <name type="scientific">Massilia cellulosiltytica</name>
    <dbReference type="NCBI Taxonomy" id="2683234"/>
    <lineage>
        <taxon>Bacteria</taxon>
        <taxon>Pseudomonadati</taxon>
        <taxon>Pseudomonadota</taxon>
        <taxon>Betaproteobacteria</taxon>
        <taxon>Burkholderiales</taxon>
        <taxon>Oxalobacteraceae</taxon>
        <taxon>Telluria group</taxon>
        <taxon>Massilia</taxon>
    </lineage>
</organism>
<evidence type="ECO:0000313" key="14">
    <source>
        <dbReference type="Proteomes" id="UP000443353"/>
    </source>
</evidence>
<feature type="chain" id="PRO_5030576090" evidence="11">
    <location>
        <begin position="24"/>
        <end position="126"/>
    </location>
</feature>
<reference evidence="13 14" key="1">
    <citation type="submission" date="2019-12" db="EMBL/GenBank/DDBJ databases">
        <authorList>
            <person name="Li C."/>
            <person name="Zhao J."/>
        </authorList>
    </citation>
    <scope>NUCLEOTIDE SEQUENCE [LARGE SCALE GENOMIC DNA]</scope>
    <source>
        <strain evidence="13 14">NEAU-DD11</strain>
    </source>
</reference>
<evidence type="ECO:0000256" key="8">
    <source>
        <dbReference type="ARBA" id="ARBA00022989"/>
    </source>
</evidence>
<feature type="compositionally biased region" description="Low complexity" evidence="10">
    <location>
        <begin position="26"/>
        <end position="40"/>
    </location>
</feature>
<dbReference type="AlphaFoldDB" id="A0A7X3K5A9"/>
<dbReference type="SUPFAM" id="SSF74653">
    <property type="entry name" value="TolA/TonB C-terminal domain"/>
    <property type="match status" value="1"/>
</dbReference>
<dbReference type="PROSITE" id="PS52015">
    <property type="entry name" value="TONB_CTD"/>
    <property type="match status" value="1"/>
</dbReference>